<sequence>MLPTWLMRLYVTLIAVVSLASLAYVYLAPLPGLQQTRDGVPYFTPRVAHPETGEPLELGELIRHFRGD</sequence>
<protein>
    <submittedName>
        <fullName evidence="1">Uncharacterized protein</fullName>
    </submittedName>
</protein>
<accession>A0A831RNE7</accession>
<evidence type="ECO:0000313" key="1">
    <source>
        <dbReference type="EMBL" id="HEB96116.1"/>
    </source>
</evidence>
<organism evidence="1">
    <name type="scientific">Sedimenticola thiotaurini</name>
    <dbReference type="NCBI Taxonomy" id="1543721"/>
    <lineage>
        <taxon>Bacteria</taxon>
        <taxon>Pseudomonadati</taxon>
        <taxon>Pseudomonadota</taxon>
        <taxon>Gammaproteobacteria</taxon>
        <taxon>Chromatiales</taxon>
        <taxon>Sedimenticolaceae</taxon>
        <taxon>Sedimenticola</taxon>
    </lineage>
</organism>
<dbReference type="Proteomes" id="UP000886251">
    <property type="component" value="Unassembled WGS sequence"/>
</dbReference>
<name>A0A831RNE7_9GAMM</name>
<comment type="caution">
    <text evidence="1">The sequence shown here is derived from an EMBL/GenBank/DDBJ whole genome shotgun (WGS) entry which is preliminary data.</text>
</comment>
<dbReference type="EMBL" id="DRKP01000074">
    <property type="protein sequence ID" value="HEB96116.1"/>
    <property type="molecule type" value="Genomic_DNA"/>
</dbReference>
<reference evidence="1" key="1">
    <citation type="journal article" date="2020" name="mSystems">
        <title>Genome- and Community-Level Interaction Insights into Carbon Utilization and Element Cycling Functions of Hydrothermarchaeota in Hydrothermal Sediment.</title>
        <authorList>
            <person name="Zhou Z."/>
            <person name="Liu Y."/>
            <person name="Xu W."/>
            <person name="Pan J."/>
            <person name="Luo Z.H."/>
            <person name="Li M."/>
        </authorList>
    </citation>
    <scope>NUCLEOTIDE SEQUENCE [LARGE SCALE GENOMIC DNA]</scope>
    <source>
        <strain evidence="1">HyVt-443</strain>
    </source>
</reference>
<proteinExistence type="predicted"/>
<gene>
    <name evidence="1" type="ORF">ENI96_06775</name>
</gene>
<dbReference type="AlphaFoldDB" id="A0A831RNE7"/>